<dbReference type="SUPFAM" id="SSF51126">
    <property type="entry name" value="Pectin lyase-like"/>
    <property type="match status" value="1"/>
</dbReference>
<protein>
    <submittedName>
        <fullName evidence="2">S-layer family protein</fullName>
    </submittedName>
</protein>
<evidence type="ECO:0000256" key="1">
    <source>
        <dbReference type="SAM" id="SignalP"/>
    </source>
</evidence>
<dbReference type="Proteomes" id="UP000676194">
    <property type="component" value="Chromosome"/>
</dbReference>
<sequence>MIRYLCRFALTLSLAFVASGSLRAQTYSWGTAVSGDWNSSNWTPAGVPNSSNDVIVSVGTTTPYTVTISSFQSANSLTISNSQATVLSNAGSTSGFGVGTLTVSAGTFNQTSGTLNLGGAATFQTMGALSFNGGTIAGSGSSITVSNFGTMSWSSGILQTTLTIGIQGSLTMGSGTQTLQSPGIINLGAKMDFGTTSGNLYINGGTLNLNSGAIINSQNNLGTISMDSGLISVNANVSSAANLSLIAPTSAVPSSVAGTAILTVNGAFNWNNSQASIDGSVTIKANGGGTWSSAYSRNISTGNVLLNNGIFNWSNGNINFTDNGSLSISGAGTLQLNDNSSIVVTSGSPTFTNAGLFSKSGGTGNSSLDAALTFTNSGTILISSGSLTINSVATNTGTLNIQSGGTINIGGTTTFSTGTTLTGTGTLAVNTLSSLIVDASGNTITAPTGMTFTNAGSLTIKNANFTLSASSTNSGSIAISSQGILTIAGQTIFTTGTSLSGYAGTTGALNIASGGTLTVNVPSSNLIVPANMTFTNAGTVSVTGGTLSIDNSANLSNFNSATNFLVNGTWQVNNATLDFGTRQIGTIASNTTVILSGSSATFAAISNLSKVSGSLQVTGGASYTTGSSLLVNGTLTVGAGSSVSSVGQVAINSNGTLIGSGSLPTGFALSSTGTIKPDSTLGILSAANSLINGGTFVVGINSWTSTPVAGTNYNQLAGITGSSSLTFNGAGTNSITIKVNSLTATNTAGAISGFDNTQVRTWVIADFGGGISAFNNNLFKIDTTGFQNNLGGGNFYLSLDSTQTEILLEFVPLPEPTSILAVAGIGSLVWVRRNRSKRAKNAIAV</sequence>
<reference evidence="2" key="1">
    <citation type="submission" date="2021-05" db="EMBL/GenBank/DDBJ databases">
        <title>Complete genome sequence of the cellulolytic planctomycete Telmatocola sphagniphila SP2T and characterization of the first cellulase from planctomycetes.</title>
        <authorList>
            <person name="Rakitin A.L."/>
            <person name="Beletsky A.V."/>
            <person name="Naumoff D.G."/>
            <person name="Kulichevskaya I.S."/>
            <person name="Mardanov A.V."/>
            <person name="Ravin N.V."/>
            <person name="Dedysh S.N."/>
        </authorList>
    </citation>
    <scope>NUCLEOTIDE SEQUENCE</scope>
    <source>
        <strain evidence="2">SP2T</strain>
    </source>
</reference>
<dbReference type="RefSeq" id="WP_213496281.1">
    <property type="nucleotide sequence ID" value="NZ_CP074694.1"/>
</dbReference>
<dbReference type="InterPro" id="IPR011050">
    <property type="entry name" value="Pectin_lyase_fold/virulence"/>
</dbReference>
<dbReference type="EMBL" id="CP074694">
    <property type="protein sequence ID" value="QVL31878.1"/>
    <property type="molecule type" value="Genomic_DNA"/>
</dbReference>
<dbReference type="KEGG" id="tsph:KIH39_24075"/>
<evidence type="ECO:0000313" key="3">
    <source>
        <dbReference type="Proteomes" id="UP000676194"/>
    </source>
</evidence>
<dbReference type="AlphaFoldDB" id="A0A8E6B7B4"/>
<evidence type="ECO:0000313" key="2">
    <source>
        <dbReference type="EMBL" id="QVL31878.1"/>
    </source>
</evidence>
<keyword evidence="3" id="KW-1185">Reference proteome</keyword>
<feature type="signal peptide" evidence="1">
    <location>
        <begin position="1"/>
        <end position="24"/>
    </location>
</feature>
<feature type="chain" id="PRO_5034439319" evidence="1">
    <location>
        <begin position="25"/>
        <end position="845"/>
    </location>
</feature>
<accession>A0A8E6B7B4</accession>
<keyword evidence="1" id="KW-0732">Signal</keyword>
<proteinExistence type="predicted"/>
<name>A0A8E6B7B4_9BACT</name>
<organism evidence="2 3">
    <name type="scientific">Telmatocola sphagniphila</name>
    <dbReference type="NCBI Taxonomy" id="1123043"/>
    <lineage>
        <taxon>Bacteria</taxon>
        <taxon>Pseudomonadati</taxon>
        <taxon>Planctomycetota</taxon>
        <taxon>Planctomycetia</taxon>
        <taxon>Gemmatales</taxon>
        <taxon>Gemmataceae</taxon>
    </lineage>
</organism>
<gene>
    <name evidence="2" type="ORF">KIH39_24075</name>
</gene>